<dbReference type="Pfam" id="PF13302">
    <property type="entry name" value="Acetyltransf_3"/>
    <property type="match status" value="1"/>
</dbReference>
<dbReference type="RefSeq" id="WP_191190910.1">
    <property type="nucleotide sequence ID" value="NZ_JACWMY010000011.1"/>
</dbReference>
<feature type="domain" description="N-acetyltransferase" evidence="1">
    <location>
        <begin position="9"/>
        <end position="173"/>
    </location>
</feature>
<dbReference type="PROSITE" id="PS51186">
    <property type="entry name" value="GNAT"/>
    <property type="match status" value="1"/>
</dbReference>
<dbReference type="Gene3D" id="3.40.630.30">
    <property type="match status" value="1"/>
</dbReference>
<dbReference type="PANTHER" id="PTHR43792:SF13">
    <property type="entry name" value="ACETYLTRANSFERASE"/>
    <property type="match status" value="1"/>
</dbReference>
<evidence type="ECO:0000313" key="2">
    <source>
        <dbReference type="EMBL" id="MBD1366269.1"/>
    </source>
</evidence>
<name>A0ABR7WVE4_9SPHI</name>
<reference evidence="2 3" key="1">
    <citation type="submission" date="2020-09" db="EMBL/GenBank/DDBJ databases">
        <title>Novel species of Mucilaginibacter isolated from a glacier on the Tibetan Plateau.</title>
        <authorList>
            <person name="Liu Q."/>
            <person name="Xin Y.-H."/>
        </authorList>
    </citation>
    <scope>NUCLEOTIDE SEQUENCE [LARGE SCALE GENOMIC DNA]</scope>
    <source>
        <strain evidence="2 3">ZT4R22</strain>
    </source>
</reference>
<dbReference type="InterPro" id="IPR051531">
    <property type="entry name" value="N-acetyltransferase"/>
</dbReference>
<dbReference type="PANTHER" id="PTHR43792">
    <property type="entry name" value="GNAT FAMILY, PUTATIVE (AFU_ORTHOLOGUE AFUA_3G00765)-RELATED-RELATED"/>
    <property type="match status" value="1"/>
</dbReference>
<dbReference type="Proteomes" id="UP000606600">
    <property type="component" value="Unassembled WGS sequence"/>
</dbReference>
<proteinExistence type="predicted"/>
<dbReference type="InterPro" id="IPR016181">
    <property type="entry name" value="Acyl_CoA_acyltransferase"/>
</dbReference>
<keyword evidence="3" id="KW-1185">Reference proteome</keyword>
<dbReference type="InterPro" id="IPR000182">
    <property type="entry name" value="GNAT_dom"/>
</dbReference>
<protein>
    <submittedName>
        <fullName evidence="2">GNAT family N-acetyltransferase</fullName>
    </submittedName>
</protein>
<sequence length="173" mass="19810">MFFIETERLKLIPLTHAQLLLLQESREKMELSMGLNPSNMLVDQIWQDELADAIENWCIPKTLANPDNWIWYSIWEAVRKDTNTSIGGFGLGWPDEKGESITGYSIDRNEQGKGYGTEGLKRICEWGFENPDVKVIWADTGADNLPSQRILQKAGFTQTGTRDEFVIYKLPRV</sequence>
<organism evidence="2 3">
    <name type="scientific">Mucilaginibacter pankratovii</name>
    <dbReference type="NCBI Taxonomy" id="2772110"/>
    <lineage>
        <taxon>Bacteria</taxon>
        <taxon>Pseudomonadati</taxon>
        <taxon>Bacteroidota</taxon>
        <taxon>Sphingobacteriia</taxon>
        <taxon>Sphingobacteriales</taxon>
        <taxon>Sphingobacteriaceae</taxon>
        <taxon>Mucilaginibacter</taxon>
    </lineage>
</organism>
<comment type="caution">
    <text evidence="2">The sequence shown here is derived from an EMBL/GenBank/DDBJ whole genome shotgun (WGS) entry which is preliminary data.</text>
</comment>
<accession>A0ABR7WVE4</accession>
<gene>
    <name evidence="2" type="ORF">IDJ77_20825</name>
</gene>
<dbReference type="SUPFAM" id="SSF55729">
    <property type="entry name" value="Acyl-CoA N-acyltransferases (Nat)"/>
    <property type="match status" value="1"/>
</dbReference>
<dbReference type="EMBL" id="JACWMY010000011">
    <property type="protein sequence ID" value="MBD1366269.1"/>
    <property type="molecule type" value="Genomic_DNA"/>
</dbReference>
<evidence type="ECO:0000259" key="1">
    <source>
        <dbReference type="PROSITE" id="PS51186"/>
    </source>
</evidence>
<evidence type="ECO:0000313" key="3">
    <source>
        <dbReference type="Proteomes" id="UP000606600"/>
    </source>
</evidence>